<organism evidence="1 2">
    <name type="scientific">Flavobacterium aquaticum</name>
    <dbReference type="NCBI Taxonomy" id="1236486"/>
    <lineage>
        <taxon>Bacteria</taxon>
        <taxon>Pseudomonadati</taxon>
        <taxon>Bacteroidota</taxon>
        <taxon>Flavobacteriia</taxon>
        <taxon>Flavobacteriales</taxon>
        <taxon>Flavobacteriaceae</taxon>
        <taxon>Flavobacterium</taxon>
    </lineage>
</organism>
<comment type="caution">
    <text evidence="1">The sequence shown here is derived from an EMBL/GenBank/DDBJ whole genome shotgun (WGS) entry which is preliminary data.</text>
</comment>
<keyword evidence="2" id="KW-1185">Reference proteome</keyword>
<evidence type="ECO:0000313" key="1">
    <source>
        <dbReference type="EMBL" id="RAK21626.1"/>
    </source>
</evidence>
<protein>
    <submittedName>
        <fullName evidence="1">Uncharacterized protein</fullName>
    </submittedName>
</protein>
<evidence type="ECO:0000313" key="2">
    <source>
        <dbReference type="Proteomes" id="UP000249620"/>
    </source>
</evidence>
<dbReference type="EMBL" id="QLMI01000005">
    <property type="protein sequence ID" value="RAK21626.1"/>
    <property type="molecule type" value="Genomic_DNA"/>
</dbReference>
<name>A0A327YMZ3_9FLAO</name>
<accession>A0A327YMZ3</accession>
<sequence>MERIEKGSRLKDFIKFLKSVFTAQFIRELIKIAITIIW</sequence>
<gene>
    <name evidence="1" type="ORF">B0I03_10558</name>
</gene>
<dbReference type="AlphaFoldDB" id="A0A327YMZ3"/>
<proteinExistence type="predicted"/>
<dbReference type="Proteomes" id="UP000249620">
    <property type="component" value="Unassembled WGS sequence"/>
</dbReference>
<reference evidence="1 2" key="1">
    <citation type="submission" date="2018-06" db="EMBL/GenBank/DDBJ databases">
        <title>Genomic Encyclopedia of Type Strains, Phase III (KMG-III): the genomes of soil and plant-associated and newly described type strains.</title>
        <authorList>
            <person name="Whitman W."/>
        </authorList>
    </citation>
    <scope>NUCLEOTIDE SEQUENCE [LARGE SCALE GENOMIC DNA]</scope>
    <source>
        <strain evidence="1 2">CGMCC 1.12398</strain>
    </source>
</reference>